<reference evidence="2 3" key="1">
    <citation type="journal article" date="2018" name="PLoS Genet.">
        <title>Population sequencing reveals clonal diversity and ancestral inbreeding in the grapevine cultivar Chardonnay.</title>
        <authorList>
            <person name="Roach M.J."/>
            <person name="Johnson D.L."/>
            <person name="Bohlmann J."/>
            <person name="van Vuuren H.J."/>
            <person name="Jones S.J."/>
            <person name="Pretorius I.S."/>
            <person name="Schmidt S.A."/>
            <person name="Borneman A.R."/>
        </authorList>
    </citation>
    <scope>NUCLEOTIDE SEQUENCE [LARGE SCALE GENOMIC DNA]</scope>
    <source>
        <strain evidence="3">cv. Chardonnay</strain>
        <tissue evidence="2">Leaf</tissue>
    </source>
</reference>
<evidence type="ECO:0000256" key="1">
    <source>
        <dbReference type="SAM" id="MobiDB-lite"/>
    </source>
</evidence>
<organism evidence="2 3">
    <name type="scientific">Vitis vinifera</name>
    <name type="common">Grape</name>
    <dbReference type="NCBI Taxonomy" id="29760"/>
    <lineage>
        <taxon>Eukaryota</taxon>
        <taxon>Viridiplantae</taxon>
        <taxon>Streptophyta</taxon>
        <taxon>Embryophyta</taxon>
        <taxon>Tracheophyta</taxon>
        <taxon>Spermatophyta</taxon>
        <taxon>Magnoliopsida</taxon>
        <taxon>eudicotyledons</taxon>
        <taxon>Gunneridae</taxon>
        <taxon>Pentapetalae</taxon>
        <taxon>rosids</taxon>
        <taxon>Vitales</taxon>
        <taxon>Vitaceae</taxon>
        <taxon>Viteae</taxon>
        <taxon>Vitis</taxon>
    </lineage>
</organism>
<name>A0A438EQJ8_VITVI</name>
<feature type="region of interest" description="Disordered" evidence="1">
    <location>
        <begin position="145"/>
        <end position="198"/>
    </location>
</feature>
<dbReference type="AlphaFoldDB" id="A0A438EQJ8"/>
<accession>A0A438EQJ8</accession>
<proteinExistence type="predicted"/>
<protein>
    <submittedName>
        <fullName evidence="2">Uncharacterized protein</fullName>
    </submittedName>
</protein>
<feature type="region of interest" description="Disordered" evidence="1">
    <location>
        <begin position="25"/>
        <end position="113"/>
    </location>
</feature>
<dbReference type="OrthoDB" id="1708403at2759"/>
<dbReference type="Proteomes" id="UP000288805">
    <property type="component" value="Unassembled WGS sequence"/>
</dbReference>
<dbReference type="EMBL" id="QGNW01001215">
    <property type="protein sequence ID" value="RVW50001.1"/>
    <property type="molecule type" value="Genomic_DNA"/>
</dbReference>
<comment type="caution">
    <text evidence="2">The sequence shown here is derived from an EMBL/GenBank/DDBJ whole genome shotgun (WGS) entry which is preliminary data.</text>
</comment>
<evidence type="ECO:0000313" key="2">
    <source>
        <dbReference type="EMBL" id="RVW50001.1"/>
    </source>
</evidence>
<sequence>MLGVRVPFAMAAELGLVSLTQLQKLAQSQQHQRPEEENPSSTSSSWMWNPKQAQTQAQAQAQEDDDSWEKGIPFCPSPRRSHECAPPRPSEAPPNPPGYHLTLMPSSPPTSINSCMDSPSTLLSIAPYPPNNLISPCPPSINFSAPPQGIALCPSSKPEPSAVSNGDDDNENTSNNYNDSAMEELDLELRLGHRPSPS</sequence>
<feature type="compositionally biased region" description="Pro residues" evidence="1">
    <location>
        <begin position="86"/>
        <end position="97"/>
    </location>
</feature>
<gene>
    <name evidence="2" type="ORF">CK203_082265</name>
</gene>
<feature type="compositionally biased region" description="Low complexity" evidence="1">
    <location>
        <begin position="52"/>
        <end position="61"/>
    </location>
</feature>
<evidence type="ECO:0000313" key="3">
    <source>
        <dbReference type="Proteomes" id="UP000288805"/>
    </source>
</evidence>